<organism evidence="1 2">
    <name type="scientific">Lentilactobacillus parafarraginis F0439</name>
    <dbReference type="NCBI Taxonomy" id="797515"/>
    <lineage>
        <taxon>Bacteria</taxon>
        <taxon>Bacillati</taxon>
        <taxon>Bacillota</taxon>
        <taxon>Bacilli</taxon>
        <taxon>Lactobacillales</taxon>
        <taxon>Lactobacillaceae</taxon>
        <taxon>Lentilactobacillus</taxon>
    </lineage>
</organism>
<dbReference type="AlphaFoldDB" id="G9ZQL4"/>
<accession>G9ZQL4</accession>
<keyword evidence="2" id="KW-1185">Reference proteome</keyword>
<dbReference type="EMBL" id="AGEY01000130">
    <property type="protein sequence ID" value="EHL97346.1"/>
    <property type="molecule type" value="Genomic_DNA"/>
</dbReference>
<proteinExistence type="predicted"/>
<comment type="caution">
    <text evidence="1">The sequence shown here is derived from an EMBL/GenBank/DDBJ whole genome shotgun (WGS) entry which is preliminary data.</text>
</comment>
<reference evidence="1 2" key="1">
    <citation type="submission" date="2011-09" db="EMBL/GenBank/DDBJ databases">
        <authorList>
            <person name="Weinstock G."/>
            <person name="Sodergren E."/>
            <person name="Clifton S."/>
            <person name="Fulton L."/>
            <person name="Fulton B."/>
            <person name="Courtney L."/>
            <person name="Fronick C."/>
            <person name="Harrison M."/>
            <person name="Strong C."/>
            <person name="Farmer C."/>
            <person name="Delahaunty K."/>
            <person name="Markovic C."/>
            <person name="Hall O."/>
            <person name="Minx P."/>
            <person name="Tomlinson C."/>
            <person name="Mitreva M."/>
            <person name="Hou S."/>
            <person name="Chen J."/>
            <person name="Wollam A."/>
            <person name="Pepin K.H."/>
            <person name="Johnson M."/>
            <person name="Bhonagiri V."/>
            <person name="Zhang X."/>
            <person name="Suruliraj S."/>
            <person name="Warren W."/>
            <person name="Chinwalla A."/>
            <person name="Mardis E.R."/>
            <person name="Wilson R.K."/>
        </authorList>
    </citation>
    <scope>NUCLEOTIDE SEQUENCE [LARGE SCALE GENOMIC DNA]</scope>
    <source>
        <strain evidence="1 2">F0439</strain>
    </source>
</reference>
<dbReference type="STRING" id="797515.HMPREF9103_02021"/>
<dbReference type="Proteomes" id="UP000004625">
    <property type="component" value="Unassembled WGS sequence"/>
</dbReference>
<gene>
    <name evidence="1" type="ORF">HMPREF9103_02021</name>
</gene>
<evidence type="ECO:0000313" key="1">
    <source>
        <dbReference type="EMBL" id="EHL97346.1"/>
    </source>
</evidence>
<dbReference type="HOGENOM" id="CLU_2991048_0_0_9"/>
<protein>
    <submittedName>
        <fullName evidence="1">Uncharacterized protein</fullName>
    </submittedName>
</protein>
<evidence type="ECO:0000313" key="2">
    <source>
        <dbReference type="Proteomes" id="UP000004625"/>
    </source>
</evidence>
<name>G9ZQL4_9LACO</name>
<sequence length="57" mass="6827">MLWDLYYSDKEIAKYLSRDDLNRIMSPENVLPHAVEKTEKILRLYRQRNGSDMVSSH</sequence>